<gene>
    <name evidence="2" type="ORF">BAA01_16460</name>
</gene>
<evidence type="ECO:0000313" key="3">
    <source>
        <dbReference type="Proteomes" id="UP000196475"/>
    </source>
</evidence>
<dbReference type="Gene3D" id="3.30.200.20">
    <property type="entry name" value="Phosphorylase Kinase, domain 1"/>
    <property type="match status" value="1"/>
</dbReference>
<dbReference type="AlphaFoldDB" id="A0A1Y3PNC3"/>
<dbReference type="PANTHER" id="PTHR47829:SF1">
    <property type="entry name" value="HAD FAMILY PHOSPHATASE"/>
    <property type="match status" value="1"/>
</dbReference>
<evidence type="ECO:0000313" key="2">
    <source>
        <dbReference type="EMBL" id="OUM88895.1"/>
    </source>
</evidence>
<keyword evidence="2" id="KW-0808">Transferase</keyword>
<evidence type="ECO:0000259" key="1">
    <source>
        <dbReference type="Pfam" id="PF01636"/>
    </source>
</evidence>
<feature type="domain" description="Aminoglycoside phosphotransferase" evidence="1">
    <location>
        <begin position="36"/>
        <end position="263"/>
    </location>
</feature>
<organism evidence="2 3">
    <name type="scientific">Bacillus thermozeamaize</name>
    <dbReference type="NCBI Taxonomy" id="230954"/>
    <lineage>
        <taxon>Bacteria</taxon>
        <taxon>Bacillati</taxon>
        <taxon>Bacillota</taxon>
        <taxon>Bacilli</taxon>
        <taxon>Bacillales</taxon>
        <taxon>Bacillaceae</taxon>
        <taxon>Bacillus</taxon>
    </lineage>
</organism>
<accession>A0A1Y3PNC3</accession>
<dbReference type="InterPro" id="IPR002575">
    <property type="entry name" value="Aminoglycoside_PTrfase"/>
</dbReference>
<reference evidence="3" key="1">
    <citation type="submission" date="2016-06" db="EMBL/GenBank/DDBJ databases">
        <authorList>
            <person name="Nascimento L."/>
            <person name="Pereira R.V."/>
            <person name="Martins L.F."/>
            <person name="Quaggio R.B."/>
            <person name="Silva A.M."/>
            <person name="Setubal J.C."/>
        </authorList>
    </citation>
    <scope>NUCLEOTIDE SEQUENCE [LARGE SCALE GENOMIC DNA]</scope>
</reference>
<dbReference type="PANTHER" id="PTHR47829">
    <property type="entry name" value="HYDROLASE, PUTATIVE (AFU_ORTHOLOGUE AFUA_1G12880)-RELATED"/>
    <property type="match status" value="1"/>
</dbReference>
<dbReference type="SUPFAM" id="SSF56112">
    <property type="entry name" value="Protein kinase-like (PK-like)"/>
    <property type="match status" value="1"/>
</dbReference>
<dbReference type="Pfam" id="PF01636">
    <property type="entry name" value="APH"/>
    <property type="match status" value="1"/>
</dbReference>
<dbReference type="CDD" id="cd05154">
    <property type="entry name" value="ACAD10_11_N-like"/>
    <property type="match status" value="1"/>
</dbReference>
<comment type="caution">
    <text evidence="2">The sequence shown here is derived from an EMBL/GenBank/DDBJ whole genome shotgun (WGS) entry which is preliminary data.</text>
</comment>
<dbReference type="Proteomes" id="UP000196475">
    <property type="component" value="Unassembled WGS sequence"/>
</dbReference>
<dbReference type="InterPro" id="IPR052898">
    <property type="entry name" value="ACAD10-like"/>
</dbReference>
<dbReference type="EMBL" id="LZRT01000055">
    <property type="protein sequence ID" value="OUM88895.1"/>
    <property type="molecule type" value="Genomic_DNA"/>
</dbReference>
<sequence length="353" mass="40499">MGGTIPVRPGEEFDKEAVRTYILAHLEGVPDEPLEVEQFPTGASNLTYLIRMGDWEAVLRRPPFGPLPPKAHDMKRESEFLRRLHPVFPLAPRPYLFCDDESVIGAPFYLMERRRGVVIDKTFPPGVEVTAERCRQISEQMVDTLAELHAVDVRAAGLEDFGRPEGFLRRQVEGWIGRYQRAKTDDIPVVDRLTQWLADHIPPSQDAAIIHNDYKLNNVLFSPDLERPVAVLDWEMSTIADPLFDLGVALGYWLEENDPEPLKKGVGSVTTMPGFLSREEFIQRYASRSGRDVRNMHFYLTFAYFKLAVIVQQIYFRWKNGQTQDERFATYGERVTLLMEHAYALSQSKRDGI</sequence>
<dbReference type="InterPro" id="IPR011009">
    <property type="entry name" value="Kinase-like_dom_sf"/>
</dbReference>
<dbReference type="GO" id="GO:0016740">
    <property type="term" value="F:transferase activity"/>
    <property type="evidence" value="ECO:0007669"/>
    <property type="project" value="UniProtKB-KW"/>
</dbReference>
<protein>
    <submittedName>
        <fullName evidence="2">Aminoglycoside phosphotransferase</fullName>
    </submittedName>
</protein>
<dbReference type="InterPro" id="IPR041726">
    <property type="entry name" value="ACAD10_11_N"/>
</dbReference>
<proteinExistence type="predicted"/>
<name>A0A1Y3PNC3_9BACI</name>
<dbReference type="Gene3D" id="3.90.1200.10">
    <property type="match status" value="1"/>
</dbReference>